<gene>
    <name evidence="1" type="ORF">V6N12_033155</name>
</gene>
<dbReference type="EMBL" id="JBBPBM010000134">
    <property type="protein sequence ID" value="KAK8504904.1"/>
    <property type="molecule type" value="Genomic_DNA"/>
</dbReference>
<dbReference type="Proteomes" id="UP001472677">
    <property type="component" value="Unassembled WGS sequence"/>
</dbReference>
<reference evidence="1 2" key="1">
    <citation type="journal article" date="2024" name="G3 (Bethesda)">
        <title>Genome assembly of Hibiscus sabdariffa L. provides insights into metabolisms of medicinal natural products.</title>
        <authorList>
            <person name="Kim T."/>
        </authorList>
    </citation>
    <scope>NUCLEOTIDE SEQUENCE [LARGE SCALE GENOMIC DNA]</scope>
    <source>
        <strain evidence="1">TK-2024</strain>
        <tissue evidence="1">Old leaves</tissue>
    </source>
</reference>
<accession>A0ABR2BCP3</accession>
<comment type="caution">
    <text evidence="1">The sequence shown here is derived from an EMBL/GenBank/DDBJ whole genome shotgun (WGS) entry which is preliminary data.</text>
</comment>
<evidence type="ECO:0000313" key="1">
    <source>
        <dbReference type="EMBL" id="KAK8504904.1"/>
    </source>
</evidence>
<protein>
    <recommendedName>
        <fullName evidence="3">ShKT domain-containing protein</fullName>
    </recommendedName>
</protein>
<proteinExistence type="predicted"/>
<sequence>MCRSRIRASIQLDDGCYWDFVSKICWFSDLCCPNCECNNYLSPYGSCEPLPEEVMITDRTAADEKCFDSSHCLQDVVKVYLNIDKLYRCRLL</sequence>
<keyword evidence="2" id="KW-1185">Reference proteome</keyword>
<evidence type="ECO:0000313" key="2">
    <source>
        <dbReference type="Proteomes" id="UP001472677"/>
    </source>
</evidence>
<evidence type="ECO:0008006" key="3">
    <source>
        <dbReference type="Google" id="ProtNLM"/>
    </source>
</evidence>
<name>A0ABR2BCP3_9ROSI</name>
<organism evidence="1 2">
    <name type="scientific">Hibiscus sabdariffa</name>
    <name type="common">roselle</name>
    <dbReference type="NCBI Taxonomy" id="183260"/>
    <lineage>
        <taxon>Eukaryota</taxon>
        <taxon>Viridiplantae</taxon>
        <taxon>Streptophyta</taxon>
        <taxon>Embryophyta</taxon>
        <taxon>Tracheophyta</taxon>
        <taxon>Spermatophyta</taxon>
        <taxon>Magnoliopsida</taxon>
        <taxon>eudicotyledons</taxon>
        <taxon>Gunneridae</taxon>
        <taxon>Pentapetalae</taxon>
        <taxon>rosids</taxon>
        <taxon>malvids</taxon>
        <taxon>Malvales</taxon>
        <taxon>Malvaceae</taxon>
        <taxon>Malvoideae</taxon>
        <taxon>Hibiscus</taxon>
    </lineage>
</organism>